<dbReference type="InterPro" id="IPR006145">
    <property type="entry name" value="PsdUridine_synth_RsuA/RluA"/>
</dbReference>
<dbReference type="InterPro" id="IPR018496">
    <property type="entry name" value="PsdUridine_synth_RsuA/RluB_CS"/>
</dbReference>
<dbReference type="NCBIfam" id="TIGR00093">
    <property type="entry name" value="pseudouridine synthase"/>
    <property type="match status" value="1"/>
</dbReference>
<keyword evidence="7" id="KW-1185">Reference proteome</keyword>
<feature type="compositionally biased region" description="Polar residues" evidence="4">
    <location>
        <begin position="1"/>
        <end position="12"/>
    </location>
</feature>
<accession>A0ABT0LB96</accession>
<dbReference type="Gene3D" id="3.30.70.1560">
    <property type="entry name" value="Alpha-L RNA-binding motif"/>
    <property type="match status" value="1"/>
</dbReference>
<dbReference type="RefSeq" id="WP_248939728.1">
    <property type="nucleotide sequence ID" value="NZ_JAKIKS010000024.1"/>
</dbReference>
<dbReference type="EC" id="5.4.99.-" evidence="3"/>
<dbReference type="InterPro" id="IPR000748">
    <property type="entry name" value="PsdUridine_synth_RsuA/RluB/E/F"/>
</dbReference>
<evidence type="ECO:0000256" key="2">
    <source>
        <dbReference type="ARBA" id="ARBA00023235"/>
    </source>
</evidence>
<comment type="similarity">
    <text evidence="1 3">Belongs to the pseudouridine synthase RsuA family.</text>
</comment>
<sequence>MPNPLTDLSSSELSHKKPTSPHDHQYFKLFKPYGCLSQFVQEAKRRKQVLGDLYPFPANTMAVGRLDHDSEGLLLLTTDGMYSYNICGKHVEKEYVAQLDGTIDQEALTALQTGVEIGIKGEKYLTRPCHVQKLNTEPELPPRGRNIRDARHGPISWIKICISEGKNRQIRKMTAAVGFPTLRLIRIRVGTIHLGKLMPAEVENITDAVNNSKKAINR</sequence>
<evidence type="ECO:0000259" key="5">
    <source>
        <dbReference type="Pfam" id="PF00849"/>
    </source>
</evidence>
<dbReference type="InterPro" id="IPR020094">
    <property type="entry name" value="TruA/RsuA/RluB/E/F_N"/>
</dbReference>
<dbReference type="EMBL" id="JAKIKS010000024">
    <property type="protein sequence ID" value="MCL1124446.1"/>
    <property type="molecule type" value="Genomic_DNA"/>
</dbReference>
<dbReference type="PANTHER" id="PTHR47683">
    <property type="entry name" value="PSEUDOURIDINE SYNTHASE FAMILY PROTEIN-RELATED"/>
    <property type="match status" value="1"/>
</dbReference>
<evidence type="ECO:0000313" key="7">
    <source>
        <dbReference type="Proteomes" id="UP001203423"/>
    </source>
</evidence>
<evidence type="ECO:0000256" key="4">
    <source>
        <dbReference type="SAM" id="MobiDB-lite"/>
    </source>
</evidence>
<evidence type="ECO:0000313" key="6">
    <source>
        <dbReference type="EMBL" id="MCL1124446.1"/>
    </source>
</evidence>
<dbReference type="Pfam" id="PF00849">
    <property type="entry name" value="PseudoU_synth_2"/>
    <property type="match status" value="1"/>
</dbReference>
<dbReference type="PROSITE" id="PS01149">
    <property type="entry name" value="PSI_RSU"/>
    <property type="match status" value="1"/>
</dbReference>
<protein>
    <recommendedName>
        <fullName evidence="3">Pseudouridine synthase</fullName>
        <ecNumber evidence="3">5.4.99.-</ecNumber>
    </recommendedName>
</protein>
<dbReference type="PANTHER" id="PTHR47683:SF2">
    <property type="entry name" value="RNA-BINDING S4 DOMAIN-CONTAINING PROTEIN"/>
    <property type="match status" value="1"/>
</dbReference>
<dbReference type="InterPro" id="IPR050343">
    <property type="entry name" value="RsuA_PseudoU_synthase"/>
</dbReference>
<name>A0ABT0LB96_9GAMM</name>
<evidence type="ECO:0000256" key="1">
    <source>
        <dbReference type="ARBA" id="ARBA00008348"/>
    </source>
</evidence>
<reference evidence="6 7" key="1">
    <citation type="submission" date="2022-01" db="EMBL/GenBank/DDBJ databases">
        <title>Whole genome-based taxonomy of the Shewanellaceae.</title>
        <authorList>
            <person name="Martin-Rodriguez A.J."/>
        </authorList>
    </citation>
    <scope>NUCLEOTIDE SEQUENCE [LARGE SCALE GENOMIC DNA]</scope>
    <source>
        <strain evidence="6 7">DSM 17177</strain>
    </source>
</reference>
<gene>
    <name evidence="6" type="ORF">L2764_08145</name>
</gene>
<keyword evidence="2 3" id="KW-0413">Isomerase</keyword>
<dbReference type="SUPFAM" id="SSF55120">
    <property type="entry name" value="Pseudouridine synthase"/>
    <property type="match status" value="1"/>
</dbReference>
<feature type="region of interest" description="Disordered" evidence="4">
    <location>
        <begin position="1"/>
        <end position="20"/>
    </location>
</feature>
<feature type="domain" description="Pseudouridine synthase RsuA/RluA-like" evidence="5">
    <location>
        <begin position="29"/>
        <end position="176"/>
    </location>
</feature>
<evidence type="ECO:0000256" key="3">
    <source>
        <dbReference type="RuleBase" id="RU003887"/>
    </source>
</evidence>
<comment type="caution">
    <text evidence="6">The sequence shown here is derived from an EMBL/GenBank/DDBJ whole genome shotgun (WGS) entry which is preliminary data.</text>
</comment>
<organism evidence="6 7">
    <name type="scientific">Shewanella surugensis</name>
    <dbReference type="NCBI Taxonomy" id="212020"/>
    <lineage>
        <taxon>Bacteria</taxon>
        <taxon>Pseudomonadati</taxon>
        <taxon>Pseudomonadota</taxon>
        <taxon>Gammaproteobacteria</taxon>
        <taxon>Alteromonadales</taxon>
        <taxon>Shewanellaceae</taxon>
        <taxon>Shewanella</taxon>
    </lineage>
</organism>
<dbReference type="Proteomes" id="UP001203423">
    <property type="component" value="Unassembled WGS sequence"/>
</dbReference>
<proteinExistence type="inferred from homology"/>
<dbReference type="InterPro" id="IPR042092">
    <property type="entry name" value="PsdUridine_s_RsuA/RluB/E/F_cat"/>
</dbReference>
<dbReference type="Gene3D" id="3.30.70.580">
    <property type="entry name" value="Pseudouridine synthase I, catalytic domain, N-terminal subdomain"/>
    <property type="match status" value="1"/>
</dbReference>
<dbReference type="InterPro" id="IPR020103">
    <property type="entry name" value="PsdUridine_synth_cat_dom_sf"/>
</dbReference>